<evidence type="ECO:0000256" key="1">
    <source>
        <dbReference type="ARBA" id="ARBA00004442"/>
    </source>
</evidence>
<proteinExistence type="predicted"/>
<sequence length="642" mass="72652">MKINNIKYRCSTLLLVLLSFIGCDDVFNQDPVDSFNEESLFQDINLVEAYLYQCYDQIGGDHENVLGMKEDLLSSSTDELLNIHRAGNVTFTKGTLSPSYLGHFGGTGGTRYNFILWNDLYKNIKDVNTLLDGIDKVPTKTTAEKDKIEQMKAEAYFIRAFDYTNLLRSYGGLVLSDKKYSLNDDFLTIERASLQETVDFIISDLDKAIAGLPLKADIQQGRATKGAAGALKSRLLSFVSGKLMNGGYEPTNPQVSFQSGSIEDRLKAAKAAAKDVIDGKFGQYALTGTITEPPAELTAEMVKQYADNYASVFMQKGAWNDEVIFGVQYLNKQGNRARNNLYWGPNGYNCWGNNEPSEDLIREYEMQDGSSFKWDKYNSGEMNVRAFTKEQLQDNPDINPYNGREPRFYASILFDDAPWRERAATNNKVQIATNIKYSGSSLIGMGANEIINKIKTLESYSVGGYDSRSAANQAWNGTKTGYYLRKMLDVELDGEVDNNENAWIEMRYAEVLLDYAEACIELGEVAEGLSAVNMIRNRAGLPSRSLSVSKDQAREWYRHERLIEMMAEGDRWYCIRKWMICDKVIKDISPMYIYHFDDGVSIYLHNTSTIADARVWKDKQYWLPISIDETNKAPQIKQNPGY</sequence>
<evidence type="ECO:0000259" key="6">
    <source>
        <dbReference type="Pfam" id="PF14322"/>
    </source>
</evidence>
<dbReference type="Pfam" id="PF14322">
    <property type="entry name" value="SusD-like_3"/>
    <property type="match status" value="1"/>
</dbReference>
<comment type="caution">
    <text evidence="7">The sequence shown here is derived from an EMBL/GenBank/DDBJ whole genome shotgun (WGS) entry which is preliminary data.</text>
</comment>
<dbReference type="PROSITE" id="PS51257">
    <property type="entry name" value="PROKAR_LIPOPROTEIN"/>
    <property type="match status" value="1"/>
</dbReference>
<evidence type="ECO:0008006" key="8">
    <source>
        <dbReference type="Google" id="ProtNLM"/>
    </source>
</evidence>
<dbReference type="AlphaFoldDB" id="A0A644VT40"/>
<dbReference type="Gene3D" id="1.25.40.390">
    <property type="match status" value="1"/>
</dbReference>
<evidence type="ECO:0000256" key="2">
    <source>
        <dbReference type="ARBA" id="ARBA00022729"/>
    </source>
</evidence>
<feature type="domain" description="SusD-like N-terminal" evidence="6">
    <location>
        <begin position="111"/>
        <end position="235"/>
    </location>
</feature>
<keyword evidence="2" id="KW-0732">Signal</keyword>
<dbReference type="Pfam" id="PF07980">
    <property type="entry name" value="SusD_RagB"/>
    <property type="match status" value="1"/>
</dbReference>
<evidence type="ECO:0000256" key="3">
    <source>
        <dbReference type="ARBA" id="ARBA00023136"/>
    </source>
</evidence>
<organism evidence="7">
    <name type="scientific">bioreactor metagenome</name>
    <dbReference type="NCBI Taxonomy" id="1076179"/>
    <lineage>
        <taxon>unclassified sequences</taxon>
        <taxon>metagenomes</taxon>
        <taxon>ecological metagenomes</taxon>
    </lineage>
</organism>
<dbReference type="InterPro" id="IPR012944">
    <property type="entry name" value="SusD_RagB_dom"/>
</dbReference>
<reference evidence="7" key="1">
    <citation type="submission" date="2019-08" db="EMBL/GenBank/DDBJ databases">
        <authorList>
            <person name="Kucharzyk K."/>
            <person name="Murdoch R.W."/>
            <person name="Higgins S."/>
            <person name="Loffler F."/>
        </authorList>
    </citation>
    <scope>NUCLEOTIDE SEQUENCE</scope>
</reference>
<keyword evidence="3" id="KW-0472">Membrane</keyword>
<dbReference type="EMBL" id="VSSQ01000430">
    <property type="protein sequence ID" value="MPL94506.1"/>
    <property type="molecule type" value="Genomic_DNA"/>
</dbReference>
<name>A0A644VT40_9ZZZZ</name>
<accession>A0A644VT40</accession>
<dbReference type="InterPro" id="IPR033985">
    <property type="entry name" value="SusD-like_N"/>
</dbReference>
<dbReference type="GO" id="GO:0009279">
    <property type="term" value="C:cell outer membrane"/>
    <property type="evidence" value="ECO:0007669"/>
    <property type="project" value="UniProtKB-SubCell"/>
</dbReference>
<evidence type="ECO:0000313" key="7">
    <source>
        <dbReference type="EMBL" id="MPL94506.1"/>
    </source>
</evidence>
<dbReference type="SUPFAM" id="SSF48452">
    <property type="entry name" value="TPR-like"/>
    <property type="match status" value="1"/>
</dbReference>
<evidence type="ECO:0000259" key="5">
    <source>
        <dbReference type="Pfam" id="PF07980"/>
    </source>
</evidence>
<gene>
    <name evidence="7" type="ORF">SDC9_40660</name>
</gene>
<comment type="subcellular location">
    <subcellularLocation>
        <location evidence="1">Cell outer membrane</location>
    </subcellularLocation>
</comment>
<protein>
    <recommendedName>
        <fullName evidence="8">RagB/SusD family nutrient uptake outer membrane protein</fullName>
    </recommendedName>
</protein>
<evidence type="ECO:0000256" key="4">
    <source>
        <dbReference type="ARBA" id="ARBA00023237"/>
    </source>
</evidence>
<feature type="domain" description="RagB/SusD" evidence="5">
    <location>
        <begin position="322"/>
        <end position="642"/>
    </location>
</feature>
<dbReference type="InterPro" id="IPR011990">
    <property type="entry name" value="TPR-like_helical_dom_sf"/>
</dbReference>
<keyword evidence="4" id="KW-0998">Cell outer membrane</keyword>